<gene>
    <name evidence="2" type="ORF">AU15_07815</name>
</gene>
<evidence type="ECO:0000313" key="3">
    <source>
        <dbReference type="Proteomes" id="UP000035081"/>
    </source>
</evidence>
<feature type="coiled-coil region" evidence="1">
    <location>
        <begin position="194"/>
        <end position="221"/>
    </location>
</feature>
<accession>W5YVK8</accession>
<feature type="coiled-coil region" evidence="1">
    <location>
        <begin position="101"/>
        <end position="157"/>
    </location>
</feature>
<evidence type="ECO:0000256" key="1">
    <source>
        <dbReference type="SAM" id="Coils"/>
    </source>
</evidence>
<dbReference type="EMBL" id="CP007152">
    <property type="protein sequence ID" value="AHI33100.1"/>
    <property type="molecule type" value="Genomic_DNA"/>
</dbReference>
<dbReference type="HOGENOM" id="CLU_823380_0_0_6"/>
<dbReference type="KEGG" id="msr:AU15_07815"/>
<organism evidence="2 3">
    <name type="scientific">Marinobacter salarius</name>
    <dbReference type="NCBI Taxonomy" id="1420917"/>
    <lineage>
        <taxon>Bacteria</taxon>
        <taxon>Pseudomonadati</taxon>
        <taxon>Pseudomonadota</taxon>
        <taxon>Gammaproteobacteria</taxon>
        <taxon>Pseudomonadales</taxon>
        <taxon>Marinobacteraceae</taxon>
        <taxon>Marinobacter</taxon>
    </lineage>
</organism>
<sequence length="337" mass="38290">MNLKSMIKKAMNLQTASSMQARIRELQRLIEEKGPELSHQRGQLTLIENRMKSIQTELDKEDAPRARFETRYGQMTKQERLEKEAALREIRKEQTAAEKIVAPLQKEMDDMTAELNKLQTNPPKVELQDLIIAKRELDGLEGQIRQLEEAAERASKSPMEDQISELKEKIDLLSADRDMMAADADMGKATPADLKKVTTDLNKLKKRLQDLEETASLSESTQRGYQRHLDSLRDQHADAERGYRVMVSLYARGIYQDGLDQLREAAGRMERAIAEMTTASNLASRQGDGESLASSRIQLTINAEGIHEFERVSIETDEDVVRERVEQIVEGIQQQAA</sequence>
<name>W5YVK8_9GAMM</name>
<protein>
    <submittedName>
        <fullName evidence="2">Uncharacterized protein</fullName>
    </submittedName>
</protein>
<keyword evidence="1" id="KW-0175">Coiled coil</keyword>
<dbReference type="Proteomes" id="UP000035081">
    <property type="component" value="Chromosome"/>
</dbReference>
<dbReference type="AlphaFoldDB" id="W5YVK8"/>
<proteinExistence type="predicted"/>
<evidence type="ECO:0000313" key="2">
    <source>
        <dbReference type="EMBL" id="AHI33100.1"/>
    </source>
</evidence>
<reference evidence="2 3" key="1">
    <citation type="journal article" date="2014" name="Genome Announc.">
        <title>Draft Genome Sequences of Marinobacter similis A3d10T and Marinobacter salarius R9SW1T.</title>
        <authorList>
            <person name="Ivanova E.P."/>
            <person name="Ng H.J."/>
            <person name="Webb H.K."/>
            <person name="Feng G."/>
            <person name="Oshima K."/>
            <person name="Hattori M."/>
            <person name="Ohkuma M."/>
            <person name="Sergeev A.F."/>
            <person name="Mikhailov V.V."/>
            <person name="Crawford R.J."/>
            <person name="Sawabe T."/>
        </authorList>
    </citation>
    <scope>NUCLEOTIDE SEQUENCE [LARGE SCALE GENOMIC DNA]</scope>
    <source>
        <strain evidence="3">A3d10 and R9SW1</strain>
    </source>
</reference>